<feature type="signal peptide" evidence="1">
    <location>
        <begin position="1"/>
        <end position="16"/>
    </location>
</feature>
<dbReference type="Proteomes" id="UP000008144">
    <property type="component" value="Unassembled WGS sequence"/>
</dbReference>
<reference evidence="3" key="2">
    <citation type="submission" date="2025-08" db="UniProtKB">
        <authorList>
            <consortium name="Ensembl"/>
        </authorList>
    </citation>
    <scope>IDENTIFICATION</scope>
</reference>
<dbReference type="RefSeq" id="XP_026695155.1">
    <property type="nucleotide sequence ID" value="XM_026839354.1"/>
</dbReference>
<dbReference type="OrthoDB" id="6106679at2759"/>
<accession>A0A1W2W7Q7</accession>
<evidence type="ECO:0000313" key="3">
    <source>
        <dbReference type="Ensembl" id="ENSCINP00000010939.3"/>
    </source>
</evidence>
<feature type="domain" description="Superoxide dismutase copper/zinc binding" evidence="2">
    <location>
        <begin position="30"/>
        <end position="134"/>
    </location>
</feature>
<evidence type="ECO:0000256" key="1">
    <source>
        <dbReference type="SAM" id="SignalP"/>
    </source>
</evidence>
<dbReference type="InterPro" id="IPR024134">
    <property type="entry name" value="SOD_Cu/Zn_/chaperone"/>
</dbReference>
<dbReference type="InterPro" id="IPR036423">
    <property type="entry name" value="SOD-like_Cu/Zn_dom_sf"/>
</dbReference>
<evidence type="ECO:0000259" key="2">
    <source>
        <dbReference type="Pfam" id="PF00080"/>
    </source>
</evidence>
<dbReference type="GO" id="GO:0005507">
    <property type="term" value="F:copper ion binding"/>
    <property type="evidence" value="ECO:0000318"/>
    <property type="project" value="GO_Central"/>
</dbReference>
<dbReference type="Ensembl" id="ENSCINT00000010939.3">
    <property type="protein sequence ID" value="ENSCINP00000010939.3"/>
    <property type="gene ID" value="ENSCING00000005322.3"/>
</dbReference>
<dbReference type="KEGG" id="cin:100184567"/>
<feature type="chain" id="PRO_5014069049" evidence="1">
    <location>
        <begin position="17"/>
        <end position="167"/>
    </location>
</feature>
<dbReference type="AlphaFoldDB" id="A0A1W2W7Q7"/>
<dbReference type="RefSeq" id="XP_002121100.1">
    <property type="nucleotide sequence ID" value="XM_002121064.4"/>
</dbReference>
<dbReference type="STRING" id="7719.ENSCINP00000010939"/>
<name>A0A1W2W7Q7_CIOIN</name>
<dbReference type="GeneID" id="100184567"/>
<dbReference type="SUPFAM" id="SSF49329">
    <property type="entry name" value="Cu,Zn superoxide dismutase-like"/>
    <property type="match status" value="1"/>
</dbReference>
<keyword evidence="4" id="KW-1185">Reference proteome</keyword>
<dbReference type="InterPro" id="IPR001424">
    <property type="entry name" value="SOD_Cu_Zn_dom"/>
</dbReference>
<organism evidence="3 4">
    <name type="scientific">Ciona intestinalis</name>
    <name type="common">Transparent sea squirt</name>
    <name type="synonym">Ascidia intestinalis</name>
    <dbReference type="NCBI Taxonomy" id="7719"/>
    <lineage>
        <taxon>Eukaryota</taxon>
        <taxon>Metazoa</taxon>
        <taxon>Chordata</taxon>
        <taxon>Tunicata</taxon>
        <taxon>Ascidiacea</taxon>
        <taxon>Phlebobranchia</taxon>
        <taxon>Cionidae</taxon>
        <taxon>Ciona</taxon>
    </lineage>
</organism>
<proteinExistence type="predicted"/>
<keyword evidence="1" id="KW-0732">Signal</keyword>
<dbReference type="GO" id="GO:0004784">
    <property type="term" value="F:superoxide dismutase activity"/>
    <property type="evidence" value="ECO:0000318"/>
    <property type="project" value="GO_Central"/>
</dbReference>
<dbReference type="Pfam" id="PF00080">
    <property type="entry name" value="Sod_Cu"/>
    <property type="match status" value="1"/>
</dbReference>
<sequence length="167" mass="18486">MKLFFLFTLFVASVAGSKYAHCMFKQQEPVSGHICFTEKHGGQVEAHVQVSGLDRCENYRVHVHEHAPASDGSCTTVGGHYNWADPQNIDEGDMLTLKSNTESVLHKHIHPLNSALSLNGERSIIGRSVAIHVGGHKVCCPIVACSKRTYRHMTRNLESYVHPPVCP</sequence>
<accession>F7BPL5</accession>
<dbReference type="Gene3D" id="2.60.40.200">
    <property type="entry name" value="Superoxide dismutase, copper/zinc binding domain"/>
    <property type="match status" value="1"/>
</dbReference>
<reference evidence="4" key="1">
    <citation type="journal article" date="2002" name="Science">
        <title>The draft genome of Ciona intestinalis: insights into chordate and vertebrate origins.</title>
        <authorList>
            <person name="Dehal P."/>
            <person name="Satou Y."/>
            <person name="Campbell R.K."/>
            <person name="Chapman J."/>
            <person name="Degnan B."/>
            <person name="De Tomaso A."/>
            <person name="Davidson B."/>
            <person name="Di Gregorio A."/>
            <person name="Gelpke M."/>
            <person name="Goodstein D.M."/>
            <person name="Harafuji N."/>
            <person name="Hastings K.E."/>
            <person name="Ho I."/>
            <person name="Hotta K."/>
            <person name="Huang W."/>
            <person name="Kawashima T."/>
            <person name="Lemaire P."/>
            <person name="Martinez D."/>
            <person name="Meinertzhagen I.A."/>
            <person name="Necula S."/>
            <person name="Nonaka M."/>
            <person name="Putnam N."/>
            <person name="Rash S."/>
            <person name="Saiga H."/>
            <person name="Satake M."/>
            <person name="Terry A."/>
            <person name="Yamada L."/>
            <person name="Wang H.G."/>
            <person name="Awazu S."/>
            <person name="Azumi K."/>
            <person name="Boore J."/>
            <person name="Branno M."/>
            <person name="Chin-Bow S."/>
            <person name="DeSantis R."/>
            <person name="Doyle S."/>
            <person name="Francino P."/>
            <person name="Keys D.N."/>
            <person name="Haga S."/>
            <person name="Hayashi H."/>
            <person name="Hino K."/>
            <person name="Imai K.S."/>
            <person name="Inaba K."/>
            <person name="Kano S."/>
            <person name="Kobayashi K."/>
            <person name="Kobayashi M."/>
            <person name="Lee B.I."/>
            <person name="Makabe K.W."/>
            <person name="Manohar C."/>
            <person name="Matassi G."/>
            <person name="Medina M."/>
            <person name="Mochizuki Y."/>
            <person name="Mount S."/>
            <person name="Morishita T."/>
            <person name="Miura S."/>
            <person name="Nakayama A."/>
            <person name="Nishizaka S."/>
            <person name="Nomoto H."/>
            <person name="Ohta F."/>
            <person name="Oishi K."/>
            <person name="Rigoutsos I."/>
            <person name="Sano M."/>
            <person name="Sasaki A."/>
            <person name="Sasakura Y."/>
            <person name="Shoguchi E."/>
            <person name="Shin-i T."/>
            <person name="Spagnuolo A."/>
            <person name="Stainier D."/>
            <person name="Suzuki M.M."/>
            <person name="Tassy O."/>
            <person name="Takatori N."/>
            <person name="Tokuoka M."/>
            <person name="Yagi K."/>
            <person name="Yoshizaki F."/>
            <person name="Wada S."/>
            <person name="Zhang C."/>
            <person name="Hyatt P.D."/>
            <person name="Larimer F."/>
            <person name="Detter C."/>
            <person name="Doggett N."/>
            <person name="Glavina T."/>
            <person name="Hawkins T."/>
            <person name="Richardson P."/>
            <person name="Lucas S."/>
            <person name="Kohara Y."/>
            <person name="Levine M."/>
            <person name="Satoh N."/>
            <person name="Rokhsar D.S."/>
        </authorList>
    </citation>
    <scope>NUCLEOTIDE SEQUENCE [LARGE SCALE GENOMIC DNA]</scope>
</reference>
<dbReference type="FunCoup" id="A0A1W2W7Q7">
    <property type="interactions" value="16"/>
</dbReference>
<evidence type="ECO:0000313" key="4">
    <source>
        <dbReference type="Proteomes" id="UP000008144"/>
    </source>
</evidence>
<dbReference type="PANTHER" id="PTHR10003">
    <property type="entry name" value="SUPEROXIDE DISMUTASE CU-ZN -RELATED"/>
    <property type="match status" value="1"/>
</dbReference>
<reference evidence="3" key="3">
    <citation type="submission" date="2025-09" db="UniProtKB">
        <authorList>
            <consortium name="Ensembl"/>
        </authorList>
    </citation>
    <scope>IDENTIFICATION</scope>
</reference>
<dbReference type="GO" id="GO:0019430">
    <property type="term" value="P:removal of superoxide radicals"/>
    <property type="evidence" value="ECO:0000318"/>
    <property type="project" value="GO_Central"/>
</dbReference>
<dbReference type="InParanoid" id="A0A1W2W7Q7"/>
<protein>
    <submittedName>
        <fullName evidence="3">Superoxide dismutase [Cu-Zn]</fullName>
    </submittedName>
</protein>
<gene>
    <name evidence="3" type="primary">LOC100184567</name>
</gene>